<comment type="caution">
    <text evidence="5">The sequence shown here is derived from an EMBL/GenBank/DDBJ whole genome shotgun (WGS) entry which is preliminary data.</text>
</comment>
<dbReference type="PANTHER" id="PTHR43434:SF1">
    <property type="entry name" value="PHOSPHOGLYCOLATE PHOSPHATASE"/>
    <property type="match status" value="1"/>
</dbReference>
<dbReference type="InterPro" id="IPR050155">
    <property type="entry name" value="HAD-like_hydrolase_sf"/>
</dbReference>
<comment type="similarity">
    <text evidence="3">Belongs to the HAD-like hydrolase superfamily. CbbY/CbbZ/Gph/YieH family.</text>
</comment>
<evidence type="ECO:0000313" key="6">
    <source>
        <dbReference type="Proteomes" id="UP000267535"/>
    </source>
</evidence>
<evidence type="ECO:0000256" key="4">
    <source>
        <dbReference type="ARBA" id="ARBA00013078"/>
    </source>
</evidence>
<keyword evidence="5" id="KW-0378">Hydrolase</keyword>
<dbReference type="PANTHER" id="PTHR43434">
    <property type="entry name" value="PHOSPHOGLYCOLATE PHOSPHATASE"/>
    <property type="match status" value="1"/>
</dbReference>
<gene>
    <name evidence="5" type="ORF">EHS89_19325</name>
</gene>
<dbReference type="SUPFAM" id="SSF56784">
    <property type="entry name" value="HAD-like"/>
    <property type="match status" value="2"/>
</dbReference>
<sequence>MALSTAGATPPFPTVILFDWHGTLVDTHDAMYQAIEEMLAQLDELDLMRHILPEGQAKTEEDEKLIRYIRIFRHLHPKVLAEQRISRTDIFDVLFGDNDLANAIAHRAYDRCYHNHYGSVAPFQDGMHDYLCYLKKLGIKIGVVTNRSGEFLAPELAKVDNGRWQNLFDFTLGGDEAPRYKPAPHGLLHAIERLGETADTRVWYVGDSLTDMITASKANITSVFYNGALWDDNWFEYVFSAADHADHSPTAIANSFDQLIDLVETAGSACSEQPIATNLLNQRPARLPPLTPPPPREEPDWHPAVANLTYPRIVLFDWHATLVDTLDAMYHAVDDMLKDLREMGLLDHLVPSASCKSPDDSRLVEYVRENLSLHPKIKLDRKISRTDIFEILFADNQEAKQIAHQGFNRHYRNYYGTALPFEPKVKQVLQGLRQLGLTVGVITNRDREFFSHELATIEGTGWNELFDTEICGDDTERRKPHADQIYKAADNLGSGIGRDIWYVGDSTTDVIAAKSAGITSVFFNGALWDQPWLNTIFPGSERYPHKPDVVVNDFSEFWALVLACRNIQRK</sequence>
<proteinExistence type="inferred from homology"/>
<dbReference type="GO" id="GO:0008967">
    <property type="term" value="F:phosphoglycolate phosphatase activity"/>
    <property type="evidence" value="ECO:0007669"/>
    <property type="project" value="UniProtKB-EC"/>
</dbReference>
<dbReference type="GO" id="GO:0006281">
    <property type="term" value="P:DNA repair"/>
    <property type="evidence" value="ECO:0007669"/>
    <property type="project" value="TreeGrafter"/>
</dbReference>
<protein>
    <recommendedName>
        <fullName evidence="4">phosphoglycolate phosphatase</fullName>
        <ecNumber evidence="4">3.1.3.18</ecNumber>
    </recommendedName>
</protein>
<reference evidence="5 6" key="1">
    <citation type="submission" date="2018-11" db="EMBL/GenBank/DDBJ databases">
        <title>The draft genome sequence of Amphritea balenae JAMM 1525T.</title>
        <authorList>
            <person name="Fang Z."/>
            <person name="Zhang Y."/>
            <person name="Han X."/>
        </authorList>
    </citation>
    <scope>NUCLEOTIDE SEQUENCE [LARGE SCALE GENOMIC DNA]</scope>
    <source>
        <strain evidence="5 6">JAMM 1525</strain>
    </source>
</reference>
<dbReference type="InterPro" id="IPR036412">
    <property type="entry name" value="HAD-like_sf"/>
</dbReference>
<keyword evidence="6" id="KW-1185">Reference proteome</keyword>
<dbReference type="Pfam" id="PF13419">
    <property type="entry name" value="HAD_2"/>
    <property type="match status" value="2"/>
</dbReference>
<dbReference type="InterPro" id="IPR006439">
    <property type="entry name" value="HAD-SF_hydro_IA"/>
</dbReference>
<evidence type="ECO:0000256" key="1">
    <source>
        <dbReference type="ARBA" id="ARBA00000830"/>
    </source>
</evidence>
<dbReference type="NCBIfam" id="TIGR01549">
    <property type="entry name" value="HAD-SF-IA-v1"/>
    <property type="match status" value="1"/>
</dbReference>
<dbReference type="SFLD" id="SFLDS00003">
    <property type="entry name" value="Haloacid_Dehalogenase"/>
    <property type="match status" value="2"/>
</dbReference>
<evidence type="ECO:0000256" key="2">
    <source>
        <dbReference type="ARBA" id="ARBA00004818"/>
    </source>
</evidence>
<dbReference type="RefSeq" id="WP_124927814.1">
    <property type="nucleotide sequence ID" value="NZ_BMOH01000003.1"/>
</dbReference>
<name>A0A3P1SIJ3_9GAMM</name>
<dbReference type="EMBL" id="RQXV01000014">
    <property type="protein sequence ID" value="RRC97103.1"/>
    <property type="molecule type" value="Genomic_DNA"/>
</dbReference>
<comment type="pathway">
    <text evidence="2">Organic acid metabolism; glycolate biosynthesis; glycolate from 2-phosphoglycolate: step 1/1.</text>
</comment>
<dbReference type="AlphaFoldDB" id="A0A3P1SIJ3"/>
<dbReference type="SFLD" id="SFLDG01129">
    <property type="entry name" value="C1.5:_HAD__Beta-PGM__Phosphata"/>
    <property type="match status" value="2"/>
</dbReference>
<dbReference type="Gene3D" id="1.10.150.730">
    <property type="match status" value="2"/>
</dbReference>
<dbReference type="Proteomes" id="UP000267535">
    <property type="component" value="Unassembled WGS sequence"/>
</dbReference>
<dbReference type="Gene3D" id="3.40.50.1000">
    <property type="entry name" value="HAD superfamily/HAD-like"/>
    <property type="match status" value="2"/>
</dbReference>
<dbReference type="InterPro" id="IPR041492">
    <property type="entry name" value="HAD_2"/>
</dbReference>
<evidence type="ECO:0000256" key="3">
    <source>
        <dbReference type="ARBA" id="ARBA00006171"/>
    </source>
</evidence>
<dbReference type="InterPro" id="IPR023214">
    <property type="entry name" value="HAD_sf"/>
</dbReference>
<comment type="catalytic activity">
    <reaction evidence="1">
        <text>2-phosphoglycolate + H2O = glycolate + phosphate</text>
        <dbReference type="Rhea" id="RHEA:14369"/>
        <dbReference type="ChEBI" id="CHEBI:15377"/>
        <dbReference type="ChEBI" id="CHEBI:29805"/>
        <dbReference type="ChEBI" id="CHEBI:43474"/>
        <dbReference type="ChEBI" id="CHEBI:58033"/>
        <dbReference type="EC" id="3.1.3.18"/>
    </reaction>
</comment>
<accession>A0A3P1SIJ3</accession>
<organism evidence="5 6">
    <name type="scientific">Amphritea balenae</name>
    <dbReference type="NCBI Taxonomy" id="452629"/>
    <lineage>
        <taxon>Bacteria</taxon>
        <taxon>Pseudomonadati</taxon>
        <taxon>Pseudomonadota</taxon>
        <taxon>Gammaproteobacteria</taxon>
        <taxon>Oceanospirillales</taxon>
        <taxon>Oceanospirillaceae</taxon>
        <taxon>Amphritea</taxon>
    </lineage>
</organism>
<evidence type="ECO:0000313" key="5">
    <source>
        <dbReference type="EMBL" id="RRC97103.1"/>
    </source>
</evidence>
<dbReference type="EC" id="3.1.3.18" evidence="4"/>
<dbReference type="OrthoDB" id="9782449at2"/>